<sequence length="127" mass="13534">MLKNMAMLFGWVFLVVGVLGFVPGITTADGHLLGIFHVNAMHNIVHIVSGLAALYLASKGEEGSQTFFKVFGVIYALVAVLGFFAGDNDILGFISNNMADTWLHVVIAVVALYLGFGTKKEGSVQTA</sequence>
<keyword evidence="1" id="KW-0812">Transmembrane</keyword>
<evidence type="ECO:0000313" key="2">
    <source>
        <dbReference type="EMBL" id="OGY33931.1"/>
    </source>
</evidence>
<accession>A0A1G1X2A1</accession>
<feature type="transmembrane region" description="Helical" evidence="1">
    <location>
        <begin position="98"/>
        <end position="116"/>
    </location>
</feature>
<gene>
    <name evidence="2" type="ORF">A3D99_01715</name>
</gene>
<dbReference type="AlphaFoldDB" id="A0A1G1X2A1"/>
<name>A0A1G1X2A1_9BACT</name>
<evidence type="ECO:0000256" key="1">
    <source>
        <dbReference type="SAM" id="Phobius"/>
    </source>
</evidence>
<feature type="transmembrane region" description="Helical" evidence="1">
    <location>
        <begin position="34"/>
        <end position="55"/>
    </location>
</feature>
<protein>
    <recommendedName>
        <fullName evidence="4">DUF4383 domain-containing protein</fullName>
    </recommendedName>
</protein>
<dbReference type="Pfam" id="PF14325">
    <property type="entry name" value="DUF4383"/>
    <property type="match status" value="1"/>
</dbReference>
<comment type="caution">
    <text evidence="2">The sequence shown here is derived from an EMBL/GenBank/DDBJ whole genome shotgun (WGS) entry which is preliminary data.</text>
</comment>
<evidence type="ECO:0008006" key="4">
    <source>
        <dbReference type="Google" id="ProtNLM"/>
    </source>
</evidence>
<keyword evidence="1" id="KW-1133">Transmembrane helix</keyword>
<proteinExistence type="predicted"/>
<keyword evidence="1" id="KW-0472">Membrane</keyword>
<dbReference type="EMBL" id="MHHR01000025">
    <property type="protein sequence ID" value="OGY33931.1"/>
    <property type="molecule type" value="Genomic_DNA"/>
</dbReference>
<organism evidence="2 3">
    <name type="scientific">Candidatus Andersenbacteria bacterium RIFCSPHIGHO2_12_FULL_45_11</name>
    <dbReference type="NCBI Taxonomy" id="1797281"/>
    <lineage>
        <taxon>Bacteria</taxon>
        <taxon>Candidatus Anderseniibacteriota</taxon>
    </lineage>
</organism>
<evidence type="ECO:0000313" key="3">
    <source>
        <dbReference type="Proteomes" id="UP000177528"/>
    </source>
</evidence>
<feature type="transmembrane region" description="Helical" evidence="1">
    <location>
        <begin position="67"/>
        <end position="86"/>
    </location>
</feature>
<reference evidence="2 3" key="1">
    <citation type="journal article" date="2016" name="Nat. Commun.">
        <title>Thousands of microbial genomes shed light on interconnected biogeochemical processes in an aquifer system.</title>
        <authorList>
            <person name="Anantharaman K."/>
            <person name="Brown C.T."/>
            <person name="Hug L.A."/>
            <person name="Sharon I."/>
            <person name="Castelle C.J."/>
            <person name="Probst A.J."/>
            <person name="Thomas B.C."/>
            <person name="Singh A."/>
            <person name="Wilkins M.J."/>
            <person name="Karaoz U."/>
            <person name="Brodie E.L."/>
            <person name="Williams K.H."/>
            <person name="Hubbard S.S."/>
            <person name="Banfield J.F."/>
        </authorList>
    </citation>
    <scope>NUCLEOTIDE SEQUENCE [LARGE SCALE GENOMIC DNA]</scope>
</reference>
<dbReference type="Proteomes" id="UP000177528">
    <property type="component" value="Unassembled WGS sequence"/>
</dbReference>